<feature type="region of interest" description="Disordered" evidence="1">
    <location>
        <begin position="1"/>
        <end position="26"/>
    </location>
</feature>
<evidence type="ECO:0000313" key="4">
    <source>
        <dbReference type="Proteomes" id="UP000011115"/>
    </source>
</evidence>
<evidence type="ECO:0000259" key="2">
    <source>
        <dbReference type="Pfam" id="PF20167"/>
    </source>
</evidence>
<feature type="compositionally biased region" description="Polar residues" evidence="1">
    <location>
        <begin position="1"/>
        <end position="15"/>
    </location>
</feature>
<dbReference type="HOGENOM" id="CLU_043094_0_0_1"/>
<feature type="domain" description="Putative plant transposon protein" evidence="2">
    <location>
        <begin position="57"/>
        <end position="237"/>
    </location>
</feature>
<organism evidence="3 4">
    <name type="scientific">Solanum tuberosum</name>
    <name type="common">Potato</name>
    <dbReference type="NCBI Taxonomy" id="4113"/>
    <lineage>
        <taxon>Eukaryota</taxon>
        <taxon>Viridiplantae</taxon>
        <taxon>Streptophyta</taxon>
        <taxon>Embryophyta</taxon>
        <taxon>Tracheophyta</taxon>
        <taxon>Spermatophyta</taxon>
        <taxon>Magnoliopsida</taxon>
        <taxon>eudicotyledons</taxon>
        <taxon>Gunneridae</taxon>
        <taxon>Pentapetalae</taxon>
        <taxon>asterids</taxon>
        <taxon>lamiids</taxon>
        <taxon>Solanales</taxon>
        <taxon>Solanaceae</taxon>
        <taxon>Solanoideae</taxon>
        <taxon>Solaneae</taxon>
        <taxon>Solanum</taxon>
    </lineage>
</organism>
<protein>
    <recommendedName>
        <fullName evidence="2">Putative plant transposon protein domain-containing protein</fullName>
    </recommendedName>
</protein>
<dbReference type="AlphaFoldDB" id="M1DPX2"/>
<dbReference type="InParanoid" id="M1DPX2"/>
<dbReference type="PaxDb" id="4113-PGSC0003DMT400092492"/>
<accession>M1DPX2</accession>
<reference evidence="3" key="2">
    <citation type="submission" date="2015-06" db="UniProtKB">
        <authorList>
            <consortium name="EnsemblPlants"/>
        </authorList>
    </citation>
    <scope>IDENTIFICATION</scope>
    <source>
        <strain evidence="3">DM1-3 516 R44</strain>
    </source>
</reference>
<proteinExistence type="predicted"/>
<evidence type="ECO:0000313" key="3">
    <source>
        <dbReference type="EnsemblPlants" id="PGSC0003DMT400092492"/>
    </source>
</evidence>
<dbReference type="OMA" id="HYTNINR"/>
<reference evidence="4" key="1">
    <citation type="journal article" date="2011" name="Nature">
        <title>Genome sequence and analysis of the tuber crop potato.</title>
        <authorList>
            <consortium name="The Potato Genome Sequencing Consortium"/>
        </authorList>
    </citation>
    <scope>NUCLEOTIDE SEQUENCE [LARGE SCALE GENOMIC DNA]</scope>
    <source>
        <strain evidence="4">cv. DM1-3 516 R44</strain>
    </source>
</reference>
<dbReference type="EnsemblPlants" id="PGSC0003DMT400092492">
    <property type="protein sequence ID" value="PGSC0003DMT400092492"/>
    <property type="gene ID" value="PGSC0003DMG400042063"/>
</dbReference>
<name>M1DPX2_SOLTU</name>
<dbReference type="Pfam" id="PF20167">
    <property type="entry name" value="Transposase_32"/>
    <property type="match status" value="1"/>
</dbReference>
<dbReference type="Proteomes" id="UP000011115">
    <property type="component" value="Unassembled WGS sequence"/>
</dbReference>
<sequence length="314" mass="36040">MSGTYRPSKEVATSSQRKRVRSRGMYLPHPQYQRAKPGGSRDSLAWEFPQLLRRIREQHMDFIFAERGECNLHMVREFYASWAPDTRSHFVTVRGVNVTITPAVLNDIVRTSPNAKPLVLTELNIRPPYRAIRHTLCGPQSMVQLTKHSGKQYHQSLPYAHFLREARIWLKIMMHYLISGLHYTNINRDMVCLVYALMTAAEVNIGAMLKTAMRKARVHKGRRSAFGGLITKLCHVAERNRRDELIMARMYGLEILRHQNGCLASTDVQLGDVERRYPLNAHAKALLGIGLEFHEPVDDDIPTDEDRQRTGSDV</sequence>
<evidence type="ECO:0000256" key="1">
    <source>
        <dbReference type="SAM" id="MobiDB-lite"/>
    </source>
</evidence>
<dbReference type="Gramene" id="PGSC0003DMT400092492">
    <property type="protein sequence ID" value="PGSC0003DMT400092492"/>
    <property type="gene ID" value="PGSC0003DMG400042063"/>
</dbReference>
<keyword evidence="4" id="KW-1185">Reference proteome</keyword>
<dbReference type="InterPro" id="IPR046796">
    <property type="entry name" value="Transposase_32_dom"/>
</dbReference>